<dbReference type="GeneID" id="8249793"/>
<evidence type="ECO:0000313" key="3">
    <source>
        <dbReference type="Proteomes" id="UP000002009"/>
    </source>
</evidence>
<dbReference type="Proteomes" id="UP000002009">
    <property type="component" value="Chromosome 16"/>
</dbReference>
<accession>C1EJ35</accession>
<evidence type="ECO:0000256" key="1">
    <source>
        <dbReference type="SAM" id="SignalP"/>
    </source>
</evidence>
<proteinExistence type="predicted"/>
<dbReference type="EMBL" id="CP001334">
    <property type="protein sequence ID" value="ACO68119.1"/>
    <property type="molecule type" value="Genomic_DNA"/>
</dbReference>
<sequence>MLRIALFLALVAGASATSDYPGTATCALLTKSNYCDLIDWAAAVNGADPSGYCSCTPLDIAKCFDTAALPAKTTGCAMDSGNCNLLDTTGLDSKILSWMSADQKKCIDEGTDETKCKAIAGCIYTKPAGVAGGSCYPNTDSLLATATGKGATALQLAHVKQSMHNENVCGPIAKDEATCNADLRCAYNKAVKTCKASIFYLVHTLDSGGCTTEAAAMAKLYNVDVAQANAISTSGAAGFSSFAVVVAALSLIA</sequence>
<dbReference type="AlphaFoldDB" id="C1EJ35"/>
<dbReference type="RefSeq" id="XP_002506861.1">
    <property type="nucleotide sequence ID" value="XM_002506815.1"/>
</dbReference>
<evidence type="ECO:0000313" key="2">
    <source>
        <dbReference type="EMBL" id="ACO68119.1"/>
    </source>
</evidence>
<feature type="signal peptide" evidence="1">
    <location>
        <begin position="1"/>
        <end position="16"/>
    </location>
</feature>
<keyword evidence="3" id="KW-1185">Reference proteome</keyword>
<keyword evidence="1" id="KW-0732">Signal</keyword>
<reference evidence="2 3" key="1">
    <citation type="journal article" date="2009" name="Science">
        <title>Green evolution and dynamic adaptations revealed by genomes of the marine picoeukaryotes Micromonas.</title>
        <authorList>
            <person name="Worden A.Z."/>
            <person name="Lee J.H."/>
            <person name="Mock T."/>
            <person name="Rouze P."/>
            <person name="Simmons M.P."/>
            <person name="Aerts A.L."/>
            <person name="Allen A.E."/>
            <person name="Cuvelier M.L."/>
            <person name="Derelle E."/>
            <person name="Everett M.V."/>
            <person name="Foulon E."/>
            <person name="Grimwood J."/>
            <person name="Gundlach H."/>
            <person name="Henrissat B."/>
            <person name="Napoli C."/>
            <person name="McDonald S.M."/>
            <person name="Parker M.S."/>
            <person name="Rombauts S."/>
            <person name="Salamov A."/>
            <person name="Von Dassow P."/>
            <person name="Badger J.H."/>
            <person name="Coutinho P.M."/>
            <person name="Demir E."/>
            <person name="Dubchak I."/>
            <person name="Gentemann C."/>
            <person name="Eikrem W."/>
            <person name="Gready J.E."/>
            <person name="John U."/>
            <person name="Lanier W."/>
            <person name="Lindquist E.A."/>
            <person name="Lucas S."/>
            <person name="Mayer K.F."/>
            <person name="Moreau H."/>
            <person name="Not F."/>
            <person name="Otillar R."/>
            <person name="Panaud O."/>
            <person name="Pangilinan J."/>
            <person name="Paulsen I."/>
            <person name="Piegu B."/>
            <person name="Poliakov A."/>
            <person name="Robbens S."/>
            <person name="Schmutz J."/>
            <person name="Toulza E."/>
            <person name="Wyss T."/>
            <person name="Zelensky A."/>
            <person name="Zhou K."/>
            <person name="Armbrust E.V."/>
            <person name="Bhattacharya D."/>
            <person name="Goodenough U.W."/>
            <person name="Van de Peer Y."/>
            <person name="Grigoriev I.V."/>
        </authorList>
    </citation>
    <scope>NUCLEOTIDE SEQUENCE [LARGE SCALE GENOMIC DNA]</scope>
    <source>
        <strain evidence="3">RCC299 / NOUM17</strain>
    </source>
</reference>
<name>C1EJ35_MICCC</name>
<feature type="chain" id="PRO_5002907000" description="Secreted protein" evidence="1">
    <location>
        <begin position="17"/>
        <end position="253"/>
    </location>
</feature>
<evidence type="ECO:0008006" key="4">
    <source>
        <dbReference type="Google" id="ProtNLM"/>
    </source>
</evidence>
<dbReference type="InParanoid" id="C1EJ35"/>
<dbReference type="KEGG" id="mis:MICPUN_109634"/>
<organism evidence="2 3">
    <name type="scientific">Micromonas commoda (strain RCC299 / NOUM17 / CCMP2709)</name>
    <name type="common">Picoplanktonic green alga</name>
    <dbReference type="NCBI Taxonomy" id="296587"/>
    <lineage>
        <taxon>Eukaryota</taxon>
        <taxon>Viridiplantae</taxon>
        <taxon>Chlorophyta</taxon>
        <taxon>Mamiellophyceae</taxon>
        <taxon>Mamiellales</taxon>
        <taxon>Mamiellaceae</taxon>
        <taxon>Micromonas</taxon>
    </lineage>
</organism>
<protein>
    <recommendedName>
        <fullName evidence="4">Secreted protein</fullName>
    </recommendedName>
</protein>
<gene>
    <name evidence="2" type="ORF">MICPUN_109634</name>
</gene>